<name>A0A849P4Q0_9BURK</name>
<comment type="function">
    <text evidence="4">Involved in iron-sulfur (Fe-S) cluster assembly. May act as a regulator of Fe-S biogenesis.</text>
</comment>
<organism evidence="5 6">
    <name type="scientific">Pelistega suis</name>
    <dbReference type="NCBI Taxonomy" id="1631957"/>
    <lineage>
        <taxon>Bacteria</taxon>
        <taxon>Pseudomonadati</taxon>
        <taxon>Pseudomonadota</taxon>
        <taxon>Betaproteobacteria</taxon>
        <taxon>Burkholderiales</taxon>
        <taxon>Alcaligenaceae</taxon>
        <taxon>Pelistega</taxon>
    </lineage>
</organism>
<dbReference type="InterPro" id="IPR002908">
    <property type="entry name" value="Frataxin/CyaY"/>
</dbReference>
<keyword evidence="2 4" id="KW-0479">Metal-binding</keyword>
<evidence type="ECO:0000256" key="2">
    <source>
        <dbReference type="ARBA" id="ARBA00022723"/>
    </source>
</evidence>
<dbReference type="InterPro" id="IPR047584">
    <property type="entry name" value="CyaY"/>
</dbReference>
<dbReference type="InterPro" id="IPR036524">
    <property type="entry name" value="Frataxin/CyaY_sf"/>
</dbReference>
<dbReference type="Pfam" id="PF01491">
    <property type="entry name" value="Frataxin_Cyay"/>
    <property type="match status" value="1"/>
</dbReference>
<reference evidence="5 6" key="1">
    <citation type="submission" date="2020-05" db="EMBL/GenBank/DDBJ databases">
        <authorList>
            <person name="Niu N."/>
        </authorList>
    </citation>
    <scope>NUCLEOTIDE SEQUENCE [LARGE SCALE GENOMIC DNA]</scope>
    <source>
        <strain evidence="5 6">3340-03</strain>
    </source>
</reference>
<dbReference type="GO" id="GO:0016226">
    <property type="term" value="P:iron-sulfur cluster assembly"/>
    <property type="evidence" value="ECO:0007669"/>
    <property type="project" value="UniProtKB-UniRule"/>
</dbReference>
<dbReference type="PANTHER" id="PTHR16821:SF2">
    <property type="entry name" value="FRATAXIN, MITOCHONDRIAL"/>
    <property type="match status" value="1"/>
</dbReference>
<evidence type="ECO:0000256" key="4">
    <source>
        <dbReference type="HAMAP-Rule" id="MF_00142"/>
    </source>
</evidence>
<evidence type="ECO:0000313" key="6">
    <source>
        <dbReference type="Proteomes" id="UP000537862"/>
    </source>
</evidence>
<keyword evidence="6" id="KW-1185">Reference proteome</keyword>
<dbReference type="EMBL" id="JABGBN010000001">
    <property type="protein sequence ID" value="NOL50705.1"/>
    <property type="molecule type" value="Genomic_DNA"/>
</dbReference>
<keyword evidence="3 4" id="KW-0408">Iron</keyword>
<sequence>MTETEFLVRADKILDNIQDQADEWFEHLDIDVDANREGQVLTLIFNAKSHMVINAQTPLQEMWLAAPSGAFHYRLQGEQWVNTREEGPNLDEQISILVSSLTGQPLNVRI</sequence>
<dbReference type="PROSITE" id="PS01344">
    <property type="entry name" value="FRATAXIN_1"/>
    <property type="match status" value="1"/>
</dbReference>
<dbReference type="SMART" id="SM01219">
    <property type="entry name" value="Frataxin_Cyay"/>
    <property type="match status" value="1"/>
</dbReference>
<dbReference type="Proteomes" id="UP000537862">
    <property type="component" value="Unassembled WGS sequence"/>
</dbReference>
<dbReference type="AlphaFoldDB" id="A0A849P4Q0"/>
<comment type="caution">
    <text evidence="5">The sequence shown here is derived from an EMBL/GenBank/DDBJ whole genome shotgun (WGS) entry which is preliminary data.</text>
</comment>
<dbReference type="SUPFAM" id="SSF55387">
    <property type="entry name" value="Frataxin/Nqo15-like"/>
    <property type="match status" value="1"/>
</dbReference>
<dbReference type="InterPro" id="IPR020895">
    <property type="entry name" value="Frataxin_CS"/>
</dbReference>
<gene>
    <name evidence="4 5" type="primary">cyaY</name>
    <name evidence="5" type="ORF">HKX39_00745</name>
</gene>
<dbReference type="GO" id="GO:0005737">
    <property type="term" value="C:cytoplasm"/>
    <property type="evidence" value="ECO:0007669"/>
    <property type="project" value="UniProtKB-ARBA"/>
</dbReference>
<dbReference type="PANTHER" id="PTHR16821">
    <property type="entry name" value="FRATAXIN"/>
    <property type="match status" value="1"/>
</dbReference>
<proteinExistence type="inferred from homology"/>
<dbReference type="PROSITE" id="PS50810">
    <property type="entry name" value="FRATAXIN_2"/>
    <property type="match status" value="1"/>
</dbReference>
<dbReference type="NCBIfam" id="TIGR03421">
    <property type="entry name" value="FeS_CyaY"/>
    <property type="match status" value="1"/>
</dbReference>
<evidence type="ECO:0000313" key="5">
    <source>
        <dbReference type="EMBL" id="NOL50705.1"/>
    </source>
</evidence>
<evidence type="ECO:0000256" key="3">
    <source>
        <dbReference type="ARBA" id="ARBA00023004"/>
    </source>
</evidence>
<accession>A0A849P4Q0</accession>
<protein>
    <recommendedName>
        <fullName evidence="4">Iron-sulfur cluster assembly protein CyaY</fullName>
    </recommendedName>
</protein>
<dbReference type="Gene3D" id="3.30.920.10">
    <property type="entry name" value="Frataxin/CyaY"/>
    <property type="match status" value="1"/>
</dbReference>
<comment type="similarity">
    <text evidence="1 4">Belongs to the frataxin family.</text>
</comment>
<dbReference type="HAMAP" id="MF_00142">
    <property type="entry name" value="CyaY"/>
    <property type="match status" value="1"/>
</dbReference>
<dbReference type="GO" id="GO:0008199">
    <property type="term" value="F:ferric iron binding"/>
    <property type="evidence" value="ECO:0007669"/>
    <property type="project" value="InterPro"/>
</dbReference>
<evidence type="ECO:0000256" key="1">
    <source>
        <dbReference type="ARBA" id="ARBA00008183"/>
    </source>
</evidence>
<dbReference type="RefSeq" id="WP_171679404.1">
    <property type="nucleotide sequence ID" value="NZ_JABGBN010000001.1"/>
</dbReference>